<keyword evidence="5" id="KW-1185">Reference proteome</keyword>
<dbReference type="Gene3D" id="1.25.40.10">
    <property type="entry name" value="Tetratricopeptide repeat domain"/>
    <property type="match status" value="1"/>
</dbReference>
<keyword evidence="2" id="KW-0804">Transcription</keyword>
<gene>
    <name evidence="4" type="ORF">D5S18_26400</name>
</gene>
<dbReference type="GO" id="GO:0006355">
    <property type="term" value="P:regulation of DNA-templated transcription"/>
    <property type="evidence" value="ECO:0007669"/>
    <property type="project" value="InterPro"/>
</dbReference>
<evidence type="ECO:0000256" key="2">
    <source>
        <dbReference type="ARBA" id="ARBA00023163"/>
    </source>
</evidence>
<dbReference type="PANTHER" id="PTHR35807:SF1">
    <property type="entry name" value="TRANSCRIPTIONAL REGULATOR REDD"/>
    <property type="match status" value="1"/>
</dbReference>
<name>A0A3A4K7R7_9NOCA</name>
<feature type="domain" description="Bacterial transcriptional activator" evidence="3">
    <location>
        <begin position="116"/>
        <end position="260"/>
    </location>
</feature>
<protein>
    <recommendedName>
        <fullName evidence="3">Bacterial transcriptional activator domain-containing protein</fullName>
    </recommendedName>
</protein>
<dbReference type="InterPro" id="IPR036388">
    <property type="entry name" value="WH-like_DNA-bd_sf"/>
</dbReference>
<dbReference type="RefSeq" id="WP_120043794.1">
    <property type="nucleotide sequence ID" value="NZ_QZFU01000036.1"/>
</dbReference>
<dbReference type="Proteomes" id="UP000266677">
    <property type="component" value="Unassembled WGS sequence"/>
</dbReference>
<sequence>MWSPSQPTAAVEVREPRFLLLGPPVVSGADRVVVLKPGLRTNLLSLLLAARGNPVWDSALIAELWPRRPPLAAENALQANISRLRRDLIGWGLAAGEVGVRRILVGYVLECDPRRVDLTHFEVWSRDALRLGATDPEAALAAGRRALSLWRGRPLAGLDPPVGVRAMCARLEERYLQTLETVAACQLALGRRMEMLEDLSDLVIRYPYHERFHELLVEALFDVGRQDRGIRVYRQFCDRLRDELGVDPSPRLRSAYSRLLLRN</sequence>
<dbReference type="GO" id="GO:0003677">
    <property type="term" value="F:DNA binding"/>
    <property type="evidence" value="ECO:0007669"/>
    <property type="project" value="InterPro"/>
</dbReference>
<dbReference type="CDD" id="cd15831">
    <property type="entry name" value="BTAD"/>
    <property type="match status" value="1"/>
</dbReference>
<dbReference type="EMBL" id="QZFU01000036">
    <property type="protein sequence ID" value="RJO70737.1"/>
    <property type="molecule type" value="Genomic_DNA"/>
</dbReference>
<dbReference type="PANTHER" id="PTHR35807">
    <property type="entry name" value="TRANSCRIPTIONAL REGULATOR REDD-RELATED"/>
    <property type="match status" value="1"/>
</dbReference>
<dbReference type="Pfam" id="PF03704">
    <property type="entry name" value="BTAD"/>
    <property type="match status" value="1"/>
</dbReference>
<accession>A0A3A4K7R7</accession>
<evidence type="ECO:0000256" key="1">
    <source>
        <dbReference type="ARBA" id="ARBA00023015"/>
    </source>
</evidence>
<evidence type="ECO:0000313" key="4">
    <source>
        <dbReference type="EMBL" id="RJO70737.1"/>
    </source>
</evidence>
<dbReference type="SMART" id="SM01043">
    <property type="entry name" value="BTAD"/>
    <property type="match status" value="1"/>
</dbReference>
<dbReference type="InterPro" id="IPR016032">
    <property type="entry name" value="Sig_transdc_resp-reg_C-effctor"/>
</dbReference>
<dbReference type="AlphaFoldDB" id="A0A3A4K7R7"/>
<dbReference type="SUPFAM" id="SSF48452">
    <property type="entry name" value="TPR-like"/>
    <property type="match status" value="1"/>
</dbReference>
<reference evidence="4 5" key="1">
    <citation type="submission" date="2018-09" db="EMBL/GenBank/DDBJ databases">
        <title>YIM PH21274 draft genome.</title>
        <authorList>
            <person name="Miao C."/>
        </authorList>
    </citation>
    <scope>NUCLEOTIDE SEQUENCE [LARGE SCALE GENOMIC DNA]</scope>
    <source>
        <strain evidence="4 5">YIM PH 21724</strain>
    </source>
</reference>
<organism evidence="4 5">
    <name type="scientific">Nocardia panacis</name>
    <dbReference type="NCBI Taxonomy" id="2340916"/>
    <lineage>
        <taxon>Bacteria</taxon>
        <taxon>Bacillati</taxon>
        <taxon>Actinomycetota</taxon>
        <taxon>Actinomycetes</taxon>
        <taxon>Mycobacteriales</taxon>
        <taxon>Nocardiaceae</taxon>
        <taxon>Nocardia</taxon>
    </lineage>
</organism>
<dbReference type="OrthoDB" id="4336084at2"/>
<dbReference type="InterPro" id="IPR051677">
    <property type="entry name" value="AfsR-DnrI-RedD_regulator"/>
</dbReference>
<comment type="caution">
    <text evidence="4">The sequence shown here is derived from an EMBL/GenBank/DDBJ whole genome shotgun (WGS) entry which is preliminary data.</text>
</comment>
<evidence type="ECO:0000313" key="5">
    <source>
        <dbReference type="Proteomes" id="UP000266677"/>
    </source>
</evidence>
<evidence type="ECO:0000259" key="3">
    <source>
        <dbReference type="SMART" id="SM01043"/>
    </source>
</evidence>
<dbReference type="SUPFAM" id="SSF46894">
    <property type="entry name" value="C-terminal effector domain of the bipartite response regulators"/>
    <property type="match status" value="1"/>
</dbReference>
<proteinExistence type="predicted"/>
<dbReference type="InterPro" id="IPR005158">
    <property type="entry name" value="BTAD"/>
</dbReference>
<keyword evidence="1" id="KW-0805">Transcription regulation</keyword>
<dbReference type="InterPro" id="IPR011990">
    <property type="entry name" value="TPR-like_helical_dom_sf"/>
</dbReference>
<dbReference type="Gene3D" id="1.10.10.10">
    <property type="entry name" value="Winged helix-like DNA-binding domain superfamily/Winged helix DNA-binding domain"/>
    <property type="match status" value="1"/>
</dbReference>